<dbReference type="Proteomes" id="UP001229955">
    <property type="component" value="Chromosome"/>
</dbReference>
<dbReference type="EMBL" id="CP130613">
    <property type="protein sequence ID" value="WKW14702.1"/>
    <property type="molecule type" value="Genomic_DNA"/>
</dbReference>
<gene>
    <name evidence="3" type="ORF">Strain138_001056</name>
    <name evidence="4" type="ORF">Strain318_001056</name>
</gene>
<reference evidence="3" key="1">
    <citation type="submission" date="2023-07" db="EMBL/GenBank/DDBJ databases">
        <authorList>
            <person name="Haufschild T."/>
            <person name="Kallscheuer N."/>
            <person name="Hammer J."/>
            <person name="Kohn T."/>
            <person name="Kabuu M."/>
            <person name="Jogler M."/>
            <person name="Wohfarth N."/>
            <person name="Heuer A."/>
            <person name="Rohde M."/>
            <person name="van Teeseling M.C.F."/>
            <person name="Jogler C."/>
        </authorList>
    </citation>
    <scope>NUCLEOTIDE SEQUENCE</scope>
    <source>
        <strain evidence="3">Strain 138</strain>
        <strain evidence="4">Strain 318</strain>
    </source>
</reference>
<evidence type="ECO:0000313" key="3">
    <source>
        <dbReference type="EMBL" id="WKW11792.1"/>
    </source>
</evidence>
<accession>A0AA49JZL9</accession>
<keyword evidence="2" id="KW-1133">Transmembrane helix</keyword>
<feature type="compositionally biased region" description="Low complexity" evidence="1">
    <location>
        <begin position="103"/>
        <end position="116"/>
    </location>
</feature>
<keyword evidence="2" id="KW-0472">Membrane</keyword>
<feature type="transmembrane region" description="Helical" evidence="2">
    <location>
        <begin position="20"/>
        <end position="45"/>
    </location>
</feature>
<feature type="compositionally biased region" description="Pro residues" evidence="1">
    <location>
        <begin position="294"/>
        <end position="303"/>
    </location>
</feature>
<sequence length="303" mass="32750">MTKRRGIQLLPTRRSGDARVSATALVLQVVLLAIVVPSFLVPVAYDWLRDDSGRAIVPEQIRFEVVLPTGGEPNREAPRDGGDGRAVDETQPPEPAVIPPLVAPSGVPSGVPSAPADAAPRSGGGYGDIIGDGGPIRGLRPTYTDQRLWVTPGSVVAAPIVPLNRADTLRLMLERGIEAYVDAMGDDDQGRRPGDWTFNLGGKKWGVDQGMIRLGNFSLPTPVLALLPLNNVQANPIAAERARRLDAMRSEIVQQAARQMRDDEFDLAVKALRERREKERQAMRAAQDAQRNAPPQPADPARP</sequence>
<evidence type="ECO:0000313" key="4">
    <source>
        <dbReference type="EMBL" id="WKW14702.1"/>
    </source>
</evidence>
<evidence type="ECO:0000256" key="2">
    <source>
        <dbReference type="SAM" id="Phobius"/>
    </source>
</evidence>
<evidence type="ECO:0000313" key="5">
    <source>
        <dbReference type="Proteomes" id="UP001229955"/>
    </source>
</evidence>
<feature type="region of interest" description="Disordered" evidence="1">
    <location>
        <begin position="68"/>
        <end position="121"/>
    </location>
</feature>
<dbReference type="AlphaFoldDB" id="A0AA49JTW2"/>
<evidence type="ECO:0000256" key="1">
    <source>
        <dbReference type="SAM" id="MobiDB-lite"/>
    </source>
</evidence>
<keyword evidence="2" id="KW-0812">Transmembrane</keyword>
<feature type="compositionally biased region" description="Low complexity" evidence="1">
    <location>
        <begin position="283"/>
        <end position="293"/>
    </location>
</feature>
<dbReference type="EMBL" id="CP130612">
    <property type="protein sequence ID" value="WKW11792.1"/>
    <property type="molecule type" value="Genomic_DNA"/>
</dbReference>
<name>A0AA49JTW2_9BACT</name>
<accession>A0AA49JTW2</accession>
<organism evidence="3">
    <name type="scientific">Pseudogemmatithrix spongiicola</name>
    <dbReference type="NCBI Taxonomy" id="3062599"/>
    <lineage>
        <taxon>Bacteria</taxon>
        <taxon>Pseudomonadati</taxon>
        <taxon>Gemmatimonadota</taxon>
        <taxon>Gemmatimonadia</taxon>
        <taxon>Gemmatimonadales</taxon>
        <taxon>Gemmatimonadaceae</taxon>
        <taxon>Pseudogemmatithrix</taxon>
    </lineage>
</organism>
<dbReference type="KEGG" id="pspc:Strain318_001056"/>
<dbReference type="RefSeq" id="WP_367887480.1">
    <property type="nucleotide sequence ID" value="NZ_CP130612.1"/>
</dbReference>
<protein>
    <submittedName>
        <fullName evidence="3">Uncharacterized protein</fullName>
    </submittedName>
</protein>
<keyword evidence="5" id="KW-1185">Reference proteome</keyword>
<feature type="compositionally biased region" description="Pro residues" evidence="1">
    <location>
        <begin position="92"/>
        <end position="102"/>
    </location>
</feature>
<feature type="compositionally biased region" description="Basic and acidic residues" evidence="1">
    <location>
        <begin position="73"/>
        <end position="88"/>
    </location>
</feature>
<proteinExistence type="predicted"/>
<feature type="region of interest" description="Disordered" evidence="1">
    <location>
        <begin position="276"/>
        <end position="303"/>
    </location>
</feature>